<dbReference type="GO" id="GO:0000127">
    <property type="term" value="C:transcription factor TFIIIC complex"/>
    <property type="evidence" value="ECO:0007669"/>
    <property type="project" value="TreeGrafter"/>
</dbReference>
<dbReference type="AlphaFoldDB" id="A0AAD5R2K0"/>
<gene>
    <name evidence="1" type="ORF">KIN20_029449</name>
</gene>
<dbReference type="PANTHER" id="PTHR23082:SF0">
    <property type="entry name" value="GENERAL TRANSCRIPTION FACTOR 3C POLYPEPTIDE 3"/>
    <property type="match status" value="1"/>
</dbReference>
<sequence>MACKKDLSSRHMLGVRAIAFMKKYDKNRACRQESYYNIARMFHQMSITPLAIHFYQKVLSEPAPVVYYVDDEGNEAIRSGRNVSIAKLVFSL</sequence>
<dbReference type="InterPro" id="IPR039340">
    <property type="entry name" value="Tfc4/TFIIIC-102/Sfc4"/>
</dbReference>
<protein>
    <submittedName>
        <fullName evidence="1">Uncharacterized protein</fullName>
    </submittedName>
</protein>
<keyword evidence="2" id="KW-1185">Reference proteome</keyword>
<comment type="caution">
    <text evidence="1">The sequence shown here is derived from an EMBL/GenBank/DDBJ whole genome shotgun (WGS) entry which is preliminary data.</text>
</comment>
<dbReference type="GO" id="GO:0006383">
    <property type="term" value="P:transcription by RNA polymerase III"/>
    <property type="evidence" value="ECO:0007669"/>
    <property type="project" value="InterPro"/>
</dbReference>
<evidence type="ECO:0000313" key="1">
    <source>
        <dbReference type="EMBL" id="KAJ1368337.1"/>
    </source>
</evidence>
<evidence type="ECO:0000313" key="2">
    <source>
        <dbReference type="Proteomes" id="UP001196413"/>
    </source>
</evidence>
<name>A0AAD5R2K0_PARTN</name>
<dbReference type="Proteomes" id="UP001196413">
    <property type="component" value="Unassembled WGS sequence"/>
</dbReference>
<organism evidence="1 2">
    <name type="scientific">Parelaphostrongylus tenuis</name>
    <name type="common">Meningeal worm</name>
    <dbReference type="NCBI Taxonomy" id="148309"/>
    <lineage>
        <taxon>Eukaryota</taxon>
        <taxon>Metazoa</taxon>
        <taxon>Ecdysozoa</taxon>
        <taxon>Nematoda</taxon>
        <taxon>Chromadorea</taxon>
        <taxon>Rhabditida</taxon>
        <taxon>Rhabditina</taxon>
        <taxon>Rhabditomorpha</taxon>
        <taxon>Strongyloidea</taxon>
        <taxon>Metastrongylidae</taxon>
        <taxon>Parelaphostrongylus</taxon>
    </lineage>
</organism>
<dbReference type="EMBL" id="JAHQIW010006156">
    <property type="protein sequence ID" value="KAJ1368337.1"/>
    <property type="molecule type" value="Genomic_DNA"/>
</dbReference>
<reference evidence="1" key="1">
    <citation type="submission" date="2021-06" db="EMBL/GenBank/DDBJ databases">
        <title>Parelaphostrongylus tenuis whole genome reference sequence.</title>
        <authorList>
            <person name="Garwood T.J."/>
            <person name="Larsen P.A."/>
            <person name="Fountain-Jones N.M."/>
            <person name="Garbe J.R."/>
            <person name="Macchietto M.G."/>
            <person name="Kania S.A."/>
            <person name="Gerhold R.W."/>
            <person name="Richards J.E."/>
            <person name="Wolf T.M."/>
        </authorList>
    </citation>
    <scope>NUCLEOTIDE SEQUENCE</scope>
    <source>
        <strain evidence="1">MNPRO001-30</strain>
        <tissue evidence="1">Meninges</tissue>
    </source>
</reference>
<proteinExistence type="predicted"/>
<dbReference type="PANTHER" id="PTHR23082">
    <property type="entry name" value="TRANSCRIPTION INITIATION FACTOR IIIC TFIIIC , POLYPEPTIDE 3-RELATED"/>
    <property type="match status" value="1"/>
</dbReference>
<accession>A0AAD5R2K0</accession>